<dbReference type="STRING" id="658196.A0A397SSV8"/>
<dbReference type="Pfam" id="PF09447">
    <property type="entry name" value="Cnl2_NKP2"/>
    <property type="match status" value="1"/>
</dbReference>
<keyword evidence="2" id="KW-1185">Reference proteome</keyword>
<reference evidence="1 2" key="1">
    <citation type="submission" date="2018-06" db="EMBL/GenBank/DDBJ databases">
        <title>Comparative genomics reveals the genomic features of Rhizophagus irregularis, R. cerebriforme, R. diaphanum and Gigaspora rosea, and their symbiotic lifestyle signature.</title>
        <authorList>
            <person name="Morin E."/>
            <person name="San Clemente H."/>
            <person name="Chen E.C.H."/>
            <person name="De La Providencia I."/>
            <person name="Hainaut M."/>
            <person name="Kuo A."/>
            <person name="Kohler A."/>
            <person name="Murat C."/>
            <person name="Tang N."/>
            <person name="Roy S."/>
            <person name="Loubradou J."/>
            <person name="Henrissat B."/>
            <person name="Grigoriev I.V."/>
            <person name="Corradi N."/>
            <person name="Roux C."/>
            <person name="Martin F.M."/>
        </authorList>
    </citation>
    <scope>NUCLEOTIDE SEQUENCE [LARGE SCALE GENOMIC DNA]</scope>
    <source>
        <strain evidence="1 2">DAOM 227022</strain>
    </source>
</reference>
<dbReference type="GO" id="GO:0007059">
    <property type="term" value="P:chromosome segregation"/>
    <property type="evidence" value="ECO:0007669"/>
    <property type="project" value="TreeGrafter"/>
</dbReference>
<name>A0A397SSV8_9GLOM</name>
<protein>
    <submittedName>
        <fullName evidence="1">Uncharacterized protein</fullName>
    </submittedName>
</protein>
<organism evidence="1 2">
    <name type="scientific">Glomus cerebriforme</name>
    <dbReference type="NCBI Taxonomy" id="658196"/>
    <lineage>
        <taxon>Eukaryota</taxon>
        <taxon>Fungi</taxon>
        <taxon>Fungi incertae sedis</taxon>
        <taxon>Mucoromycota</taxon>
        <taxon>Glomeromycotina</taxon>
        <taxon>Glomeromycetes</taxon>
        <taxon>Glomerales</taxon>
        <taxon>Glomeraceae</taxon>
        <taxon>Glomus</taxon>
    </lineage>
</organism>
<evidence type="ECO:0000313" key="1">
    <source>
        <dbReference type="EMBL" id="RIA89088.1"/>
    </source>
</evidence>
<dbReference type="GO" id="GO:0031511">
    <property type="term" value="C:Mis6-Sim4 complex"/>
    <property type="evidence" value="ECO:0007669"/>
    <property type="project" value="TreeGrafter"/>
</dbReference>
<gene>
    <name evidence="1" type="ORF">C1645_773337</name>
</gene>
<dbReference type="OrthoDB" id="2311687at2759"/>
<dbReference type="InterPro" id="IPR018565">
    <property type="entry name" value="Nkp2/Cnl2"/>
</dbReference>
<dbReference type="Proteomes" id="UP000265703">
    <property type="component" value="Unassembled WGS sequence"/>
</dbReference>
<dbReference type="EMBL" id="QKYT01000233">
    <property type="protein sequence ID" value="RIA89088.1"/>
    <property type="molecule type" value="Genomic_DNA"/>
</dbReference>
<proteinExistence type="predicted"/>
<dbReference type="PANTHER" id="PTHR28064">
    <property type="entry name" value="INNER KINETOCHORE SUBUNIT NKP2"/>
    <property type="match status" value="1"/>
</dbReference>
<sequence>MITEESVLISFLLNSELADNLALKQFTNLFPVAYRDNPLIKTLYREFQLERNTIRETVKSNIIEECKKPEQWGNLNEDNMEVDDDIDEMYDEVDDNRLSLEQAIETLVLVKKHLSREVDRMNVDCKNLFENIENSKNELSDLVYGRIPKEGFGKEDAIDGLKTLMKSCSDMLISSEIN</sequence>
<evidence type="ECO:0000313" key="2">
    <source>
        <dbReference type="Proteomes" id="UP000265703"/>
    </source>
</evidence>
<accession>A0A397SSV8</accession>
<dbReference type="AlphaFoldDB" id="A0A397SSV8"/>
<feature type="non-terminal residue" evidence="1">
    <location>
        <position position="178"/>
    </location>
</feature>
<dbReference type="PANTHER" id="PTHR28064:SF1">
    <property type="entry name" value="INNER KINETOCHORE SUBUNIT NKP2"/>
    <property type="match status" value="1"/>
</dbReference>
<comment type="caution">
    <text evidence="1">The sequence shown here is derived from an EMBL/GenBank/DDBJ whole genome shotgun (WGS) entry which is preliminary data.</text>
</comment>